<keyword evidence="5" id="KW-0407">Ion channel</keyword>
<dbReference type="GO" id="GO:0005886">
    <property type="term" value="C:plasma membrane"/>
    <property type="evidence" value="ECO:0007669"/>
    <property type="project" value="UniProtKB-SubCell"/>
</dbReference>
<comment type="caution">
    <text evidence="5">The sequence shown here is derived from an EMBL/GenBank/DDBJ whole genome shotgun (WGS) entry which is preliminary data.</text>
</comment>
<accession>A0A934S1U9</accession>
<feature type="transmembrane region" description="Helical" evidence="2">
    <location>
        <begin position="60"/>
        <end position="78"/>
    </location>
</feature>
<feature type="transmembrane region" description="Helical" evidence="2">
    <location>
        <begin position="85"/>
        <end position="111"/>
    </location>
</feature>
<evidence type="ECO:0000256" key="1">
    <source>
        <dbReference type="ARBA" id="ARBA00004651"/>
    </source>
</evidence>
<keyword evidence="5" id="KW-0406">Ion transport</keyword>
<comment type="subcellular location">
    <subcellularLocation>
        <location evidence="1">Cell membrane</location>
        <topology evidence="1">Multi-pass membrane protein</topology>
    </subcellularLocation>
</comment>
<dbReference type="Gene3D" id="3.30.70.1450">
    <property type="entry name" value="Regulator of K+ conductance, C-terminal domain"/>
    <property type="match status" value="2"/>
</dbReference>
<evidence type="ECO:0000259" key="3">
    <source>
        <dbReference type="PROSITE" id="PS51201"/>
    </source>
</evidence>
<sequence length="567" mass="62324">MKFFSSSVASFLRGETESRRRNLRLLVRFLVIIAAVVSVFSVLFHIIMAWEGQDHSWLTGFYWSLTVMSTLGFGDITFHSDLGRLFSIFVLITGVIFLLVLLPFTLIEFFYAPWVESRAKRVIRERVSSSITGHVILLHYDAVSAALIEKLDRHGHDYALLTAEQDECIRLTDMGVNAFWGDPRQAATYERLRLEHAGMVALTGDDFENSRLAFTVRSFRKDIPIIASAESKSSSDVIRLSGANKTFQLASLVGEALARRTHGGNSITHVVAHFDELLIAEALADCPNLEGKTLAEANLRATIGVNVIGLWERGEFLLASPNSLIKQNTALLLAGSKEQLEAFDNSYRKSDHNQGHIIVIGAGRVGAAVCRTLDAEGANYCVIDRSARVLKPLAGKAIQGDASSFEVLQKAGIIEARTVVITSHNDDLETYLTIFCRKLRPDIQIVCRATLPETIGELHRAGADIVLSYASMGANILSNYFKHSDVLMVAEGLNIFKVEAPAALSGKTLLEENLVTNTGCNVIALKTEDGLQAPPNPNASIPAGAELILISDAESEKRFFERYSQKK</sequence>
<gene>
    <name evidence="5" type="ORF">JIN87_19485</name>
</gene>
<evidence type="ECO:0000259" key="4">
    <source>
        <dbReference type="PROSITE" id="PS51202"/>
    </source>
</evidence>
<name>A0A934S1U9_9BACT</name>
<organism evidence="5 6">
    <name type="scientific">Pelagicoccus mobilis</name>
    <dbReference type="NCBI Taxonomy" id="415221"/>
    <lineage>
        <taxon>Bacteria</taxon>
        <taxon>Pseudomonadati</taxon>
        <taxon>Verrucomicrobiota</taxon>
        <taxon>Opitutia</taxon>
        <taxon>Puniceicoccales</taxon>
        <taxon>Pelagicoccaceae</taxon>
        <taxon>Pelagicoccus</taxon>
    </lineage>
</organism>
<dbReference type="InterPro" id="IPR003148">
    <property type="entry name" value="RCK_N"/>
</dbReference>
<dbReference type="InterPro" id="IPR013099">
    <property type="entry name" value="K_chnl_dom"/>
</dbReference>
<dbReference type="GO" id="GO:0006813">
    <property type="term" value="P:potassium ion transport"/>
    <property type="evidence" value="ECO:0007669"/>
    <property type="project" value="InterPro"/>
</dbReference>
<dbReference type="Pfam" id="PF02254">
    <property type="entry name" value="TrkA_N"/>
    <property type="match status" value="2"/>
</dbReference>
<dbReference type="AlphaFoldDB" id="A0A934S1U9"/>
<dbReference type="Proteomes" id="UP000617628">
    <property type="component" value="Unassembled WGS sequence"/>
</dbReference>
<evidence type="ECO:0000313" key="5">
    <source>
        <dbReference type="EMBL" id="MBK1879076.1"/>
    </source>
</evidence>
<dbReference type="PROSITE" id="PS51201">
    <property type="entry name" value="RCK_N"/>
    <property type="match status" value="1"/>
</dbReference>
<proteinExistence type="predicted"/>
<dbReference type="EMBL" id="JAENIL010000040">
    <property type="protein sequence ID" value="MBK1879076.1"/>
    <property type="molecule type" value="Genomic_DNA"/>
</dbReference>
<dbReference type="PANTHER" id="PTHR43833:SF9">
    <property type="entry name" value="POTASSIUM CHANNEL PROTEIN YUGO-RELATED"/>
    <property type="match status" value="1"/>
</dbReference>
<dbReference type="SUPFAM" id="SSF81324">
    <property type="entry name" value="Voltage-gated potassium channels"/>
    <property type="match status" value="1"/>
</dbReference>
<dbReference type="Pfam" id="PF07885">
    <property type="entry name" value="Ion_trans_2"/>
    <property type="match status" value="1"/>
</dbReference>
<keyword evidence="2" id="KW-0812">Transmembrane</keyword>
<feature type="domain" description="RCK N-terminal" evidence="3">
    <location>
        <begin position="354"/>
        <end position="467"/>
    </location>
</feature>
<evidence type="ECO:0000313" key="6">
    <source>
        <dbReference type="Proteomes" id="UP000617628"/>
    </source>
</evidence>
<dbReference type="GO" id="GO:0008324">
    <property type="term" value="F:monoatomic cation transmembrane transporter activity"/>
    <property type="evidence" value="ECO:0007669"/>
    <property type="project" value="InterPro"/>
</dbReference>
<dbReference type="InterPro" id="IPR006037">
    <property type="entry name" value="RCK_C"/>
</dbReference>
<dbReference type="Pfam" id="PF02080">
    <property type="entry name" value="TrkA_C"/>
    <property type="match status" value="2"/>
</dbReference>
<keyword evidence="5" id="KW-0813">Transport</keyword>
<dbReference type="PROSITE" id="PS51202">
    <property type="entry name" value="RCK_C"/>
    <property type="match status" value="1"/>
</dbReference>
<keyword evidence="6" id="KW-1185">Reference proteome</keyword>
<protein>
    <submittedName>
        <fullName evidence="5">Potassium channel protein</fullName>
    </submittedName>
</protein>
<dbReference type="InterPro" id="IPR036291">
    <property type="entry name" value="NAD(P)-bd_dom_sf"/>
</dbReference>
<dbReference type="SUPFAM" id="SSF116726">
    <property type="entry name" value="TrkA C-terminal domain-like"/>
    <property type="match status" value="2"/>
</dbReference>
<keyword evidence="2" id="KW-0472">Membrane</keyword>
<dbReference type="RefSeq" id="WP_200357289.1">
    <property type="nucleotide sequence ID" value="NZ_JAENIL010000040.1"/>
</dbReference>
<feature type="domain" description="RCK C-terminal" evidence="4">
    <location>
        <begin position="265"/>
        <end position="349"/>
    </location>
</feature>
<dbReference type="PANTHER" id="PTHR43833">
    <property type="entry name" value="POTASSIUM CHANNEL PROTEIN 2-RELATED-RELATED"/>
    <property type="match status" value="1"/>
</dbReference>
<feature type="transmembrane region" description="Helical" evidence="2">
    <location>
        <begin position="25"/>
        <end position="48"/>
    </location>
</feature>
<keyword evidence="2" id="KW-1133">Transmembrane helix</keyword>
<dbReference type="InterPro" id="IPR050721">
    <property type="entry name" value="Trk_Ktr_HKT_K-transport"/>
</dbReference>
<dbReference type="Gene3D" id="3.40.50.720">
    <property type="entry name" value="NAD(P)-binding Rossmann-like Domain"/>
    <property type="match status" value="2"/>
</dbReference>
<dbReference type="InterPro" id="IPR036721">
    <property type="entry name" value="RCK_C_sf"/>
</dbReference>
<reference evidence="5" key="1">
    <citation type="submission" date="2021-01" db="EMBL/GenBank/DDBJ databases">
        <title>Modified the classification status of verrucomicrobia.</title>
        <authorList>
            <person name="Feng X."/>
        </authorList>
    </citation>
    <scope>NUCLEOTIDE SEQUENCE</scope>
    <source>
        <strain evidence="5">KCTC 13126</strain>
    </source>
</reference>
<evidence type="ECO:0000256" key="2">
    <source>
        <dbReference type="SAM" id="Phobius"/>
    </source>
</evidence>
<dbReference type="Gene3D" id="1.10.287.70">
    <property type="match status" value="1"/>
</dbReference>
<dbReference type="SUPFAM" id="SSF51735">
    <property type="entry name" value="NAD(P)-binding Rossmann-fold domains"/>
    <property type="match status" value="2"/>
</dbReference>